<protein>
    <submittedName>
        <fullName evidence="6">Elongation factor tu gtp binding domain-containing protein</fullName>
    </submittedName>
</protein>
<dbReference type="InterPro" id="IPR015760">
    <property type="entry name" value="TIF_IF2"/>
</dbReference>
<dbReference type="Gene3D" id="3.40.50.10050">
    <property type="entry name" value="Translation initiation factor IF- 2, domain 3"/>
    <property type="match status" value="1"/>
</dbReference>
<reference evidence="6 7" key="1">
    <citation type="journal article" date="2016" name="BMC Genomics">
        <title>Comparative genomics reveals Cyclospora cayetanensis possesses coccidia-like metabolism and invasion components but unique surface antigens.</title>
        <authorList>
            <person name="Liu S."/>
            <person name="Wang L."/>
            <person name="Zheng H."/>
            <person name="Xu Z."/>
            <person name="Roellig D.M."/>
            <person name="Li N."/>
            <person name="Frace M.A."/>
            <person name="Tang K."/>
            <person name="Arrowood M.J."/>
            <person name="Moss D.M."/>
            <person name="Zhang L."/>
            <person name="Feng Y."/>
            <person name="Xiao L."/>
        </authorList>
    </citation>
    <scope>NUCLEOTIDE SEQUENCE [LARGE SCALE GENOMIC DNA]</scope>
    <source>
        <strain evidence="6 7">CHN_HEN01</strain>
    </source>
</reference>
<dbReference type="Gene3D" id="3.40.50.300">
    <property type="entry name" value="P-loop containing nucleotide triphosphate hydrolases"/>
    <property type="match status" value="1"/>
</dbReference>
<dbReference type="AlphaFoldDB" id="A0A1D3CZZ3"/>
<dbReference type="SUPFAM" id="SSF52156">
    <property type="entry name" value="Initiation factor IF2/eIF5b, domain 3"/>
    <property type="match status" value="1"/>
</dbReference>
<dbReference type="InterPro" id="IPR000795">
    <property type="entry name" value="T_Tr_GTP-bd_dom"/>
</dbReference>
<accession>A0A1D3CZZ3</accession>
<evidence type="ECO:0000259" key="5">
    <source>
        <dbReference type="Pfam" id="PF11987"/>
    </source>
</evidence>
<dbReference type="GO" id="GO:0003746">
    <property type="term" value="F:translation elongation factor activity"/>
    <property type="evidence" value="ECO:0007669"/>
    <property type="project" value="UniProtKB-KW"/>
</dbReference>
<evidence type="ECO:0000256" key="2">
    <source>
        <dbReference type="ARBA" id="ARBA00023134"/>
    </source>
</evidence>
<feature type="region of interest" description="Disordered" evidence="3">
    <location>
        <begin position="168"/>
        <end position="193"/>
    </location>
</feature>
<dbReference type="EMBL" id="JROU02001331">
    <property type="protein sequence ID" value="OEH76772.1"/>
    <property type="molecule type" value="Genomic_DNA"/>
</dbReference>
<name>A0A1D3CZZ3_9EIME</name>
<dbReference type="Proteomes" id="UP000095192">
    <property type="component" value="Unassembled WGS sequence"/>
</dbReference>
<dbReference type="InterPro" id="IPR023115">
    <property type="entry name" value="TIF_IF2_dom3"/>
</dbReference>
<feature type="compositionally biased region" description="Polar residues" evidence="3">
    <location>
        <begin position="831"/>
        <end position="842"/>
    </location>
</feature>
<dbReference type="InterPro" id="IPR027417">
    <property type="entry name" value="P-loop_NTPase"/>
</dbReference>
<keyword evidence="2" id="KW-0342">GTP-binding</keyword>
<keyword evidence="6" id="KW-0251">Elongation factor</keyword>
<sequence>MGFFGRPLSLCTARRAPALRAFEGGPSPGGFLCPPLGSLPVHEPPTPPYRGAPPPSYPLETRENPWLREGLQVEAQCVRVWCRYALLRLLPPPPLRHFKASSAARQSRDVLGFLHVSGVRRGGKALGTTELKTIDLTQILSVGASYKVDLLGAPSAATSHRWQLSLALPSADEGAPPRKNRQDGSFTRDSKGPLYEAPDFQEALLAGDASPEEAWSSYDCSLVLDAEEDALAKASSAAHKGLLGGRRKRGPPKALRGGTDPNKRQGTRGGGREGRRLLGGRHSTREREDEADEGAEAFFVGEVPEEEDSLLEEGGAVLVASESKPTANAQPIAQIPPETASTIAPQDTLTNGVATTLLRALRLMGPQKGPPTPRGPRHCRGAGPCAEAGGITQQIGFFEVVFPESVVASVPRVTFLDTPGHGAFSLMRLRAARAADVVLLVIAANEGVQEETRQCLKVIACLLPNLPRIRLKCSYGALEELKLPTVVVLTKTDIARDSSRSAASRGTPLAGPEFLSTPEGARLLGELAADGLLTEPLGGLLQVAAVNAKGFLDAREEVPPEGAPGDDPYGMKHLLECVALQAEVLGLRSNAHGGGKGLVLEAHCSAAQGGSASVILKEGSLKVGDWLAAGPSICRVRRLRRVQGPARISAEASSTQPPESALSRVFEVFGFPADALPCPGEEAFVLPSEDAAKQHRDVRSVPFARMFPYSLRGPLVGMALPASTKLYALEPLRLAACLLLQKMLADTRTAAAAAAEAEAHNRYLELLQTPQRQEAVLPVTVRAAAQGSAAAVAAALEGLTARRNAAGIWQLCTPEGTFAGAGGSECESPADGTQGQANTSSGGDVGVKTEAAFRRVRVLRAVAGECHVQDVHSCMDEQKRGGLLIAFGTKISREAKRAAEMHHVQLVPCDIIYKAVEAVEQRLLGPSLFPLPSKGAATQGASADRSSQATVKQLFALSNGSVVAGCDLLKGKLRRGDFVWILRGGTQCHTEAVRVVSLRVGKDAKESVTAPVECGVLCEGFKDWQVGDTLIRQDDPGQRVPP</sequence>
<dbReference type="Pfam" id="PF00009">
    <property type="entry name" value="GTP_EFTU"/>
    <property type="match status" value="1"/>
</dbReference>
<feature type="domain" description="Tr-type G" evidence="4">
    <location>
        <begin position="388"/>
        <end position="459"/>
    </location>
</feature>
<dbReference type="SUPFAM" id="SSF50447">
    <property type="entry name" value="Translation proteins"/>
    <property type="match status" value="2"/>
</dbReference>
<dbReference type="SUPFAM" id="SSF52540">
    <property type="entry name" value="P-loop containing nucleoside triphosphate hydrolases"/>
    <property type="match status" value="1"/>
</dbReference>
<keyword evidence="7" id="KW-1185">Reference proteome</keyword>
<evidence type="ECO:0000256" key="1">
    <source>
        <dbReference type="ARBA" id="ARBA00022741"/>
    </source>
</evidence>
<dbReference type="PANTHER" id="PTHR43381:SF5">
    <property type="entry name" value="TR-TYPE G DOMAIN-CONTAINING PROTEIN"/>
    <property type="match status" value="1"/>
</dbReference>
<dbReference type="GO" id="GO:0003743">
    <property type="term" value="F:translation initiation factor activity"/>
    <property type="evidence" value="ECO:0007669"/>
    <property type="project" value="TreeGrafter"/>
</dbReference>
<feature type="domain" description="Translation initiation factor IF- 2" evidence="5">
    <location>
        <begin position="855"/>
        <end position="920"/>
    </location>
</feature>
<proteinExistence type="predicted"/>
<dbReference type="GO" id="GO:0003924">
    <property type="term" value="F:GTPase activity"/>
    <property type="evidence" value="ECO:0007669"/>
    <property type="project" value="InterPro"/>
</dbReference>
<dbReference type="Gene3D" id="2.40.30.10">
    <property type="entry name" value="Translation factors"/>
    <property type="match status" value="2"/>
</dbReference>
<dbReference type="Pfam" id="PF11987">
    <property type="entry name" value="IF-2"/>
    <property type="match status" value="1"/>
</dbReference>
<dbReference type="InterPro" id="IPR009000">
    <property type="entry name" value="Transl_B-barrel_sf"/>
</dbReference>
<evidence type="ECO:0000313" key="6">
    <source>
        <dbReference type="EMBL" id="OEH76772.1"/>
    </source>
</evidence>
<keyword evidence="1" id="KW-0547">Nucleotide-binding</keyword>
<feature type="region of interest" description="Disordered" evidence="3">
    <location>
        <begin position="822"/>
        <end position="844"/>
    </location>
</feature>
<dbReference type="GO" id="GO:0005525">
    <property type="term" value="F:GTP binding"/>
    <property type="evidence" value="ECO:0007669"/>
    <property type="project" value="UniProtKB-KW"/>
</dbReference>
<comment type="caution">
    <text evidence="6">The sequence shown here is derived from an EMBL/GenBank/DDBJ whole genome shotgun (WGS) entry which is preliminary data.</text>
</comment>
<evidence type="ECO:0000313" key="7">
    <source>
        <dbReference type="Proteomes" id="UP000095192"/>
    </source>
</evidence>
<dbReference type="InParanoid" id="A0A1D3CZZ3"/>
<feature type="compositionally biased region" description="Basic and acidic residues" evidence="3">
    <location>
        <begin position="180"/>
        <end position="191"/>
    </location>
</feature>
<evidence type="ECO:0000256" key="3">
    <source>
        <dbReference type="SAM" id="MobiDB-lite"/>
    </source>
</evidence>
<dbReference type="PANTHER" id="PTHR43381">
    <property type="entry name" value="TRANSLATION INITIATION FACTOR IF-2-RELATED"/>
    <property type="match status" value="1"/>
</dbReference>
<gene>
    <name evidence="6" type="ORF">cyc_06081</name>
</gene>
<dbReference type="InterPro" id="IPR036925">
    <property type="entry name" value="TIF_IF2_dom3_sf"/>
</dbReference>
<feature type="region of interest" description="Disordered" evidence="3">
    <location>
        <begin position="238"/>
        <end position="293"/>
    </location>
</feature>
<keyword evidence="6" id="KW-0648">Protein biosynthesis</keyword>
<evidence type="ECO:0000259" key="4">
    <source>
        <dbReference type="Pfam" id="PF00009"/>
    </source>
</evidence>
<dbReference type="VEuPathDB" id="ToxoDB:LOC34622324"/>
<dbReference type="GO" id="GO:0005737">
    <property type="term" value="C:cytoplasm"/>
    <property type="evidence" value="ECO:0007669"/>
    <property type="project" value="TreeGrafter"/>
</dbReference>
<dbReference type="VEuPathDB" id="ToxoDB:cyc_06081"/>
<organism evidence="6 7">
    <name type="scientific">Cyclospora cayetanensis</name>
    <dbReference type="NCBI Taxonomy" id="88456"/>
    <lineage>
        <taxon>Eukaryota</taxon>
        <taxon>Sar</taxon>
        <taxon>Alveolata</taxon>
        <taxon>Apicomplexa</taxon>
        <taxon>Conoidasida</taxon>
        <taxon>Coccidia</taxon>
        <taxon>Eucoccidiorida</taxon>
        <taxon>Eimeriorina</taxon>
        <taxon>Eimeriidae</taxon>
        <taxon>Cyclospora</taxon>
    </lineage>
</organism>